<protein>
    <submittedName>
        <fullName evidence="1">Uncharacterized protein</fullName>
    </submittedName>
</protein>
<evidence type="ECO:0000313" key="2">
    <source>
        <dbReference type="Proteomes" id="UP000823636"/>
    </source>
</evidence>
<accession>A0A9D9E1M5</accession>
<sequence length="138" mass="15312">MYLLASIPVSGSDNNIDGASRNCYGYRIYTGNLDNRTADVQQGIYDYLPKLLDKFSITESEYISITTTTVSDLSEADRSILKQLRESLPKPSSSILLQKVISLDDITTYVDNKYGGTIGGFVSIAGDVKSLRNMYQIY</sequence>
<name>A0A9D9E1M5_9BACT</name>
<comment type="caution">
    <text evidence="1">The sequence shown here is derived from an EMBL/GenBank/DDBJ whole genome shotgun (WGS) entry which is preliminary data.</text>
</comment>
<evidence type="ECO:0000313" key="1">
    <source>
        <dbReference type="EMBL" id="MBO8437882.1"/>
    </source>
</evidence>
<gene>
    <name evidence="1" type="ORF">IAC54_03145</name>
</gene>
<reference evidence="1" key="1">
    <citation type="submission" date="2020-10" db="EMBL/GenBank/DDBJ databases">
        <authorList>
            <person name="Gilroy R."/>
        </authorList>
    </citation>
    <scope>NUCLEOTIDE SEQUENCE</scope>
    <source>
        <strain evidence="1">G3-4614</strain>
    </source>
</reference>
<dbReference type="Proteomes" id="UP000823636">
    <property type="component" value="Unassembled WGS sequence"/>
</dbReference>
<dbReference type="AlphaFoldDB" id="A0A9D9E1M5"/>
<dbReference type="EMBL" id="JADIMW010000030">
    <property type="protein sequence ID" value="MBO8437882.1"/>
    <property type="molecule type" value="Genomic_DNA"/>
</dbReference>
<proteinExistence type="predicted"/>
<reference evidence="1" key="2">
    <citation type="journal article" date="2021" name="PeerJ">
        <title>Extensive microbial diversity within the chicken gut microbiome revealed by metagenomics and culture.</title>
        <authorList>
            <person name="Gilroy R."/>
            <person name="Ravi A."/>
            <person name="Getino M."/>
            <person name="Pursley I."/>
            <person name="Horton D.L."/>
            <person name="Alikhan N.F."/>
            <person name="Baker D."/>
            <person name="Gharbi K."/>
            <person name="Hall N."/>
            <person name="Watson M."/>
            <person name="Adriaenssens E.M."/>
            <person name="Foster-Nyarko E."/>
            <person name="Jarju S."/>
            <person name="Secka A."/>
            <person name="Antonio M."/>
            <person name="Oren A."/>
            <person name="Chaudhuri R.R."/>
            <person name="La Ragione R."/>
            <person name="Hildebrand F."/>
            <person name="Pallen M.J."/>
        </authorList>
    </citation>
    <scope>NUCLEOTIDE SEQUENCE</scope>
    <source>
        <strain evidence="1">G3-4614</strain>
    </source>
</reference>
<organism evidence="1 2">
    <name type="scientific">Candidatus Caccoplasma merdipullorum</name>
    <dbReference type="NCBI Taxonomy" id="2840718"/>
    <lineage>
        <taxon>Bacteria</taxon>
        <taxon>Pseudomonadati</taxon>
        <taxon>Bacteroidota</taxon>
        <taxon>Bacteroidia</taxon>
        <taxon>Bacteroidales</taxon>
        <taxon>Bacteroidaceae</taxon>
        <taxon>Bacteroidaceae incertae sedis</taxon>
        <taxon>Candidatus Caccoplasma</taxon>
    </lineage>
</organism>